<evidence type="ECO:0000313" key="4">
    <source>
        <dbReference type="Proteomes" id="UP000611629"/>
    </source>
</evidence>
<protein>
    <submittedName>
        <fullName evidence="3">Transglutaminase domain-containing protein</fullName>
    </submittedName>
</protein>
<accession>A0A974BJ69</accession>
<dbReference type="EMBL" id="JACBNQ010000005">
    <property type="protein sequence ID" value="NYB73841.1"/>
    <property type="molecule type" value="Genomic_DNA"/>
</dbReference>
<dbReference type="AlphaFoldDB" id="A0A974BJ69"/>
<gene>
    <name evidence="3" type="ORF">HZF24_06775</name>
</gene>
<evidence type="ECO:0000313" key="3">
    <source>
        <dbReference type="EMBL" id="NYB73841.1"/>
    </source>
</evidence>
<dbReference type="SMART" id="SM00460">
    <property type="entry name" value="TGc"/>
    <property type="match status" value="1"/>
</dbReference>
<feature type="signal peptide" evidence="1">
    <location>
        <begin position="1"/>
        <end position="23"/>
    </location>
</feature>
<keyword evidence="1" id="KW-0732">Signal</keyword>
<sequence>MKKFKITLFTLILIFAFSSVAYGADIYKGSKSEIDASNAVDGYIKVRYLNETTKKLKVIIENNSIQYTYNLNNKGEYDTYPLQLGDGKYKVRVFENISDNRYATTQTVDIDVKLKDENAPYLISSQMVNYTEESETVKKAQELAANKTNDLEKVEAIYDYVISNIKYDNDKAKNVKSDYLPDVDEILKENKGICYDYSSLLAAMLRSNSIPTKLVTGYSQNVSAFHAWNEVYTEETGWIALDKLYFDGKEWRLMDSTIASSAKQSNSTQTMEHTNKLIDRQYYTKKFEY</sequence>
<dbReference type="InterPro" id="IPR038765">
    <property type="entry name" value="Papain-like_cys_pep_sf"/>
</dbReference>
<dbReference type="SUPFAM" id="SSF54001">
    <property type="entry name" value="Cysteine proteinases"/>
    <property type="match status" value="1"/>
</dbReference>
<dbReference type="PANTHER" id="PTHR33490">
    <property type="entry name" value="BLR5614 PROTEIN-RELATED"/>
    <property type="match status" value="1"/>
</dbReference>
<dbReference type="Pfam" id="PF01841">
    <property type="entry name" value="Transglut_core"/>
    <property type="match status" value="1"/>
</dbReference>
<comment type="caution">
    <text evidence="3">The sequence shown here is derived from an EMBL/GenBank/DDBJ whole genome shotgun (WGS) entry which is preliminary data.</text>
</comment>
<feature type="domain" description="Transglutaminase-like" evidence="2">
    <location>
        <begin position="186"/>
        <end position="245"/>
    </location>
</feature>
<reference evidence="3" key="1">
    <citation type="submission" date="2020-07" db="EMBL/GenBank/DDBJ databases">
        <title>Genomic analysis of a strain of Sedimentibacter Hydroxybenzoicus DSM7310.</title>
        <authorList>
            <person name="Ma S."/>
        </authorList>
    </citation>
    <scope>NUCLEOTIDE SEQUENCE</scope>
    <source>
        <strain evidence="3">DSM 7310</strain>
    </source>
</reference>
<dbReference type="Gene3D" id="3.10.620.30">
    <property type="match status" value="1"/>
</dbReference>
<dbReference type="InterPro" id="IPR002931">
    <property type="entry name" value="Transglutaminase-like"/>
</dbReference>
<keyword evidence="4" id="KW-1185">Reference proteome</keyword>
<feature type="chain" id="PRO_5037294352" evidence="1">
    <location>
        <begin position="24"/>
        <end position="289"/>
    </location>
</feature>
<dbReference type="Proteomes" id="UP000611629">
    <property type="component" value="Unassembled WGS sequence"/>
</dbReference>
<dbReference type="RefSeq" id="WP_179237536.1">
    <property type="nucleotide sequence ID" value="NZ_JACBNQ010000005.1"/>
</dbReference>
<evidence type="ECO:0000256" key="1">
    <source>
        <dbReference type="SAM" id="SignalP"/>
    </source>
</evidence>
<name>A0A974BJ69_SEDHY</name>
<evidence type="ECO:0000259" key="2">
    <source>
        <dbReference type="SMART" id="SM00460"/>
    </source>
</evidence>
<dbReference type="PANTHER" id="PTHR33490:SF6">
    <property type="entry name" value="SLL1049 PROTEIN"/>
    <property type="match status" value="1"/>
</dbReference>
<organism evidence="3 4">
    <name type="scientific">Sedimentibacter hydroxybenzoicus DSM 7310</name>
    <dbReference type="NCBI Taxonomy" id="1123245"/>
    <lineage>
        <taxon>Bacteria</taxon>
        <taxon>Bacillati</taxon>
        <taxon>Bacillota</taxon>
        <taxon>Tissierellia</taxon>
        <taxon>Sedimentibacter</taxon>
    </lineage>
</organism>
<proteinExistence type="predicted"/>